<comment type="subcellular location">
    <subcellularLocation>
        <location evidence="1">Mitochondrion</location>
    </subcellularLocation>
</comment>
<evidence type="ECO:0000256" key="4">
    <source>
        <dbReference type="ARBA" id="ARBA00023015"/>
    </source>
</evidence>
<dbReference type="InterPro" id="IPR038538">
    <property type="entry name" value="MTERF_sf"/>
</dbReference>
<dbReference type="FunFam" id="1.25.70.10:FF:000002">
    <property type="entry name" value="transcription termination factor 3, mitochondrial"/>
    <property type="match status" value="1"/>
</dbReference>
<reference evidence="8 9" key="1">
    <citation type="journal article" date="2008" name="Nature">
        <title>The genome of the model beetle and pest Tribolium castaneum.</title>
        <authorList>
            <consortium name="Tribolium Genome Sequencing Consortium"/>
            <person name="Richards S."/>
            <person name="Gibbs R.A."/>
            <person name="Weinstock G.M."/>
            <person name="Brown S.J."/>
            <person name="Denell R."/>
            <person name="Beeman R.W."/>
            <person name="Gibbs R."/>
            <person name="Beeman R.W."/>
            <person name="Brown S.J."/>
            <person name="Bucher G."/>
            <person name="Friedrich M."/>
            <person name="Grimmelikhuijzen C.J."/>
            <person name="Klingler M."/>
            <person name="Lorenzen M."/>
            <person name="Richards S."/>
            <person name="Roth S."/>
            <person name="Schroder R."/>
            <person name="Tautz D."/>
            <person name="Zdobnov E.M."/>
            <person name="Muzny D."/>
            <person name="Gibbs R.A."/>
            <person name="Weinstock G.M."/>
            <person name="Attaway T."/>
            <person name="Bell S."/>
            <person name="Buhay C.J."/>
            <person name="Chandrabose M.N."/>
            <person name="Chavez D."/>
            <person name="Clerk-Blankenburg K.P."/>
            <person name="Cree A."/>
            <person name="Dao M."/>
            <person name="Davis C."/>
            <person name="Chacko J."/>
            <person name="Dinh H."/>
            <person name="Dugan-Rocha S."/>
            <person name="Fowler G."/>
            <person name="Garner T.T."/>
            <person name="Garnes J."/>
            <person name="Gnirke A."/>
            <person name="Hawes A."/>
            <person name="Hernandez J."/>
            <person name="Hines S."/>
            <person name="Holder M."/>
            <person name="Hume J."/>
            <person name="Jhangiani S.N."/>
            <person name="Joshi V."/>
            <person name="Khan Z.M."/>
            <person name="Jackson L."/>
            <person name="Kovar C."/>
            <person name="Kowis A."/>
            <person name="Lee S."/>
            <person name="Lewis L.R."/>
            <person name="Margolis J."/>
            <person name="Morgan M."/>
            <person name="Nazareth L.V."/>
            <person name="Nguyen N."/>
            <person name="Okwuonu G."/>
            <person name="Parker D."/>
            <person name="Richards S."/>
            <person name="Ruiz S.J."/>
            <person name="Santibanez J."/>
            <person name="Savard J."/>
            <person name="Scherer S.E."/>
            <person name="Schneider B."/>
            <person name="Sodergren E."/>
            <person name="Tautz D."/>
            <person name="Vattahil S."/>
            <person name="Villasana D."/>
            <person name="White C.S."/>
            <person name="Wright R."/>
            <person name="Park Y."/>
            <person name="Beeman R.W."/>
            <person name="Lord J."/>
            <person name="Oppert B."/>
            <person name="Lorenzen M."/>
            <person name="Brown S."/>
            <person name="Wang L."/>
            <person name="Savard J."/>
            <person name="Tautz D."/>
            <person name="Richards S."/>
            <person name="Weinstock G."/>
            <person name="Gibbs R.A."/>
            <person name="Liu Y."/>
            <person name="Worley K."/>
            <person name="Weinstock G."/>
            <person name="Elsik C.G."/>
            <person name="Reese J.T."/>
            <person name="Elhaik E."/>
            <person name="Landan G."/>
            <person name="Graur D."/>
            <person name="Arensburger P."/>
            <person name="Atkinson P."/>
            <person name="Beeman R.W."/>
            <person name="Beidler J."/>
            <person name="Brown S.J."/>
            <person name="Demuth J.P."/>
            <person name="Drury D.W."/>
            <person name="Du Y.Z."/>
            <person name="Fujiwara H."/>
            <person name="Lorenzen M."/>
            <person name="Maselli V."/>
            <person name="Osanai M."/>
            <person name="Park Y."/>
            <person name="Robertson H.M."/>
            <person name="Tu Z."/>
            <person name="Wang J.J."/>
            <person name="Wang S."/>
            <person name="Richards S."/>
            <person name="Song H."/>
            <person name="Zhang L."/>
            <person name="Sodergren E."/>
            <person name="Werner D."/>
            <person name="Stanke M."/>
            <person name="Morgenstern B."/>
            <person name="Solovyev V."/>
            <person name="Kosarev P."/>
            <person name="Brown G."/>
            <person name="Chen H.C."/>
            <person name="Ermolaeva O."/>
            <person name="Hlavina W."/>
            <person name="Kapustin Y."/>
            <person name="Kiryutin B."/>
            <person name="Kitts P."/>
            <person name="Maglott D."/>
            <person name="Pruitt K."/>
            <person name="Sapojnikov V."/>
            <person name="Souvorov A."/>
            <person name="Mackey A.J."/>
            <person name="Waterhouse R.M."/>
            <person name="Wyder S."/>
            <person name="Zdobnov E.M."/>
            <person name="Zdobnov E.M."/>
            <person name="Wyder S."/>
            <person name="Kriventseva E.V."/>
            <person name="Kadowaki T."/>
            <person name="Bork P."/>
            <person name="Aranda M."/>
            <person name="Bao R."/>
            <person name="Beermann A."/>
            <person name="Berns N."/>
            <person name="Bolognesi R."/>
            <person name="Bonneton F."/>
            <person name="Bopp D."/>
            <person name="Brown S.J."/>
            <person name="Bucher G."/>
            <person name="Butts T."/>
            <person name="Chaumot A."/>
            <person name="Denell R.E."/>
            <person name="Ferrier D.E."/>
            <person name="Friedrich M."/>
            <person name="Gordon C.M."/>
            <person name="Jindra M."/>
            <person name="Klingler M."/>
            <person name="Lan Q."/>
            <person name="Lattorff H.M."/>
            <person name="Laudet V."/>
            <person name="von Levetsow C."/>
            <person name="Liu Z."/>
            <person name="Lutz R."/>
            <person name="Lynch J.A."/>
            <person name="da Fonseca R.N."/>
            <person name="Posnien N."/>
            <person name="Reuter R."/>
            <person name="Roth S."/>
            <person name="Savard J."/>
            <person name="Schinko J.B."/>
            <person name="Schmitt C."/>
            <person name="Schoppmeier M."/>
            <person name="Schroder R."/>
            <person name="Shippy T.D."/>
            <person name="Simonnet F."/>
            <person name="Marques-Souza H."/>
            <person name="Tautz D."/>
            <person name="Tomoyasu Y."/>
            <person name="Trauner J."/>
            <person name="Van der Zee M."/>
            <person name="Vervoort M."/>
            <person name="Wittkopp N."/>
            <person name="Wimmer E.A."/>
            <person name="Yang X."/>
            <person name="Jones A.K."/>
            <person name="Sattelle D.B."/>
            <person name="Ebert P.R."/>
            <person name="Nelson D."/>
            <person name="Scott J.G."/>
            <person name="Beeman R.W."/>
            <person name="Muthukrishnan S."/>
            <person name="Kramer K.J."/>
            <person name="Arakane Y."/>
            <person name="Beeman R.W."/>
            <person name="Zhu Q."/>
            <person name="Hogenkamp D."/>
            <person name="Dixit R."/>
            <person name="Oppert B."/>
            <person name="Jiang H."/>
            <person name="Zou Z."/>
            <person name="Marshall J."/>
            <person name="Elpidina E."/>
            <person name="Vinokurov K."/>
            <person name="Oppert C."/>
            <person name="Zou Z."/>
            <person name="Evans J."/>
            <person name="Lu Z."/>
            <person name="Zhao P."/>
            <person name="Sumathipala N."/>
            <person name="Altincicek B."/>
            <person name="Vilcinskas A."/>
            <person name="Williams M."/>
            <person name="Hultmark D."/>
            <person name="Hetru C."/>
            <person name="Jiang H."/>
            <person name="Grimmelikhuijzen C.J."/>
            <person name="Hauser F."/>
            <person name="Cazzamali G."/>
            <person name="Williamson M."/>
            <person name="Park Y."/>
            <person name="Li B."/>
            <person name="Tanaka Y."/>
            <person name="Predel R."/>
            <person name="Neupert S."/>
            <person name="Schachtner J."/>
            <person name="Verleyen P."/>
            <person name="Raible F."/>
            <person name="Bork P."/>
            <person name="Friedrich M."/>
            <person name="Walden K.K."/>
            <person name="Robertson H.M."/>
            <person name="Angeli S."/>
            <person name="Foret S."/>
            <person name="Bucher G."/>
            <person name="Schuetz S."/>
            <person name="Maleszka R."/>
            <person name="Wimmer E.A."/>
            <person name="Beeman R.W."/>
            <person name="Lorenzen M."/>
            <person name="Tomoyasu Y."/>
            <person name="Miller S.C."/>
            <person name="Grossmann D."/>
            <person name="Bucher G."/>
        </authorList>
    </citation>
    <scope>NUCLEOTIDE SEQUENCE [LARGE SCALE GENOMIC DNA]</scope>
    <source>
        <strain evidence="8 9">Georgia GA2</strain>
    </source>
</reference>
<protein>
    <recommendedName>
        <fullName evidence="7">Transcription termination factor 3, mitochondrial</fullName>
    </recommendedName>
</protein>
<evidence type="ECO:0000313" key="9">
    <source>
        <dbReference type="Proteomes" id="UP000007266"/>
    </source>
</evidence>
<evidence type="ECO:0000256" key="6">
    <source>
        <dbReference type="ARBA" id="ARBA00023163"/>
    </source>
</evidence>
<dbReference type="PANTHER" id="PTHR13068">
    <property type="entry name" value="CGI-12 PROTEIN-RELATED"/>
    <property type="match status" value="1"/>
</dbReference>
<dbReference type="PANTHER" id="PTHR13068:SF112">
    <property type="entry name" value="TRANSCRIPTION TERMINATION FACTOR 3, MITOCHONDRIAL"/>
    <property type="match status" value="1"/>
</dbReference>
<dbReference type="GO" id="GO:0005739">
    <property type="term" value="C:mitochondrion"/>
    <property type="evidence" value="ECO:0000318"/>
    <property type="project" value="GO_Central"/>
</dbReference>
<dbReference type="GO" id="GO:1903108">
    <property type="term" value="P:regulation of mitochondrial transcription"/>
    <property type="evidence" value="ECO:0000318"/>
    <property type="project" value="GO_Central"/>
</dbReference>
<dbReference type="Pfam" id="PF02536">
    <property type="entry name" value="mTERF"/>
    <property type="match status" value="1"/>
</dbReference>
<keyword evidence="9" id="KW-1185">Reference proteome</keyword>
<dbReference type="GO" id="GO:0045892">
    <property type="term" value="P:negative regulation of DNA-templated transcription"/>
    <property type="evidence" value="ECO:0000318"/>
    <property type="project" value="GO_Central"/>
</dbReference>
<evidence type="ECO:0000313" key="8">
    <source>
        <dbReference type="EMBL" id="EFA03203.1"/>
    </source>
</evidence>
<dbReference type="STRING" id="7070.D6WNW3"/>
<organism evidence="8 9">
    <name type="scientific">Tribolium castaneum</name>
    <name type="common">Red flour beetle</name>
    <dbReference type="NCBI Taxonomy" id="7070"/>
    <lineage>
        <taxon>Eukaryota</taxon>
        <taxon>Metazoa</taxon>
        <taxon>Ecdysozoa</taxon>
        <taxon>Arthropoda</taxon>
        <taxon>Hexapoda</taxon>
        <taxon>Insecta</taxon>
        <taxon>Pterygota</taxon>
        <taxon>Neoptera</taxon>
        <taxon>Endopterygota</taxon>
        <taxon>Coleoptera</taxon>
        <taxon>Polyphaga</taxon>
        <taxon>Cucujiformia</taxon>
        <taxon>Tenebrionidae</taxon>
        <taxon>Tenebrionidae incertae sedis</taxon>
        <taxon>Tribolium</taxon>
    </lineage>
</organism>
<dbReference type="OrthoDB" id="637682at2759"/>
<dbReference type="InterPro" id="IPR003690">
    <property type="entry name" value="MTERF"/>
</dbReference>
<dbReference type="InParanoid" id="D6WNW3"/>
<keyword evidence="3" id="KW-0809">Transit peptide</keyword>
<dbReference type="SMART" id="SM00733">
    <property type="entry name" value="Mterf"/>
    <property type="match status" value="6"/>
</dbReference>
<keyword evidence="5" id="KW-0496">Mitochondrion</keyword>
<dbReference type="eggNOG" id="KOG1267">
    <property type="taxonomic scope" value="Eukaryota"/>
</dbReference>
<evidence type="ECO:0000256" key="2">
    <source>
        <dbReference type="ARBA" id="ARBA00007692"/>
    </source>
</evidence>
<accession>D6WNW3</accession>
<reference evidence="8 9" key="2">
    <citation type="journal article" date="2010" name="Nucleic Acids Res.">
        <title>BeetleBase in 2010: revisions to provide comprehensive genomic information for Tribolium castaneum.</title>
        <authorList>
            <person name="Kim H.S."/>
            <person name="Murphy T."/>
            <person name="Xia J."/>
            <person name="Caragea D."/>
            <person name="Park Y."/>
            <person name="Beeman R.W."/>
            <person name="Lorenzen M.D."/>
            <person name="Butcher S."/>
            <person name="Manak J.R."/>
            <person name="Brown S.J."/>
        </authorList>
    </citation>
    <scope>GENOME REANNOTATION</scope>
    <source>
        <strain evidence="8 9">Georgia GA2</strain>
    </source>
</reference>
<name>D6WNW3_TRICA</name>
<dbReference type="GO" id="GO:0003676">
    <property type="term" value="F:nucleic acid binding"/>
    <property type="evidence" value="ECO:0007669"/>
    <property type="project" value="InterPro"/>
</dbReference>
<dbReference type="KEGG" id="tca:663204"/>
<proteinExistence type="inferred from homology"/>
<gene>
    <name evidence="8" type="primary">AUGUSTUS-3.0.2_13123</name>
    <name evidence="8" type="ORF">TcasGA2_TC013123</name>
</gene>
<dbReference type="OMA" id="NPFWLMF"/>
<dbReference type="Proteomes" id="UP000007266">
    <property type="component" value="Linkage group 5"/>
</dbReference>
<dbReference type="AlphaFoldDB" id="D6WNW3"/>
<dbReference type="EMBL" id="KQ971343">
    <property type="protein sequence ID" value="EFA03203.1"/>
    <property type="molecule type" value="Genomic_DNA"/>
</dbReference>
<evidence type="ECO:0000256" key="1">
    <source>
        <dbReference type="ARBA" id="ARBA00004173"/>
    </source>
</evidence>
<evidence type="ECO:0000256" key="7">
    <source>
        <dbReference type="ARBA" id="ARBA00071275"/>
    </source>
</evidence>
<comment type="similarity">
    <text evidence="2">Belongs to the mTERF family.</text>
</comment>
<dbReference type="Gene3D" id="1.25.70.10">
    <property type="entry name" value="Transcription termination factor 3, mitochondrial"/>
    <property type="match status" value="1"/>
</dbReference>
<evidence type="ECO:0000256" key="3">
    <source>
        <dbReference type="ARBA" id="ARBA00022946"/>
    </source>
</evidence>
<keyword evidence="4" id="KW-0805">Transcription regulation</keyword>
<dbReference type="HOGENOM" id="CLU_042536_1_0_1"/>
<sequence>MLRNLLKTYSVRVYFRIRQFSSVQSKAAEGALSTKSEYNLLDTRTIPNDDTIDSKDLEPEPSVLEPCNEDISYVAPYLRPSFNFAAYVNKSETLQKLVQLGVELYKLEKNPDVPPYLLQLDFEKDIKNHIIFLTDLGLETADLGWLITKNPFIFKEDLDNLQVRINYLKFKKFNDEMILRIVQDNPHWLGFSTQEIDKKLGFFQKNFGLTGNEVRSLTVKKPRLITYNLNHVKLNTFVIREEMGFTPDETKQILLQKPKIFMKNQKGMLKTFEYLHKEMNIPLETIAKMPQVLTCREFRLQQRYLFLKHLGKIQFDPKQPNYISLIALVSDSDAHFATEVAGSSVNAFNEFLKTL</sequence>
<keyword evidence="6" id="KW-0804">Transcription</keyword>
<evidence type="ECO:0000256" key="5">
    <source>
        <dbReference type="ARBA" id="ARBA00023128"/>
    </source>
</evidence>
<dbReference type="GO" id="GO:0061668">
    <property type="term" value="P:mitochondrial ribosome assembly"/>
    <property type="evidence" value="ECO:0000318"/>
    <property type="project" value="GO_Central"/>
</dbReference>
<dbReference type="FunCoup" id="D6WNW3">
    <property type="interactions" value="1078"/>
</dbReference>
<dbReference type="PhylomeDB" id="D6WNW3"/>